<evidence type="ECO:0000256" key="11">
    <source>
        <dbReference type="ARBA" id="ARBA00022927"/>
    </source>
</evidence>
<keyword evidence="9" id="KW-0519">Myristate</keyword>
<feature type="binding site" evidence="17">
    <location>
        <position position="27"/>
    </location>
    <ligand>
        <name>Mg(2+)</name>
        <dbReference type="ChEBI" id="CHEBI:18420"/>
    </ligand>
</feature>
<dbReference type="GO" id="GO:0005794">
    <property type="term" value="C:Golgi apparatus"/>
    <property type="evidence" value="ECO:0007669"/>
    <property type="project" value="UniProtKB-SubCell"/>
</dbReference>
<comment type="subcellular location">
    <subcellularLocation>
        <location evidence="4">Cell projection</location>
        <location evidence="4">Filopodium membrane</location>
        <topology evidence="4">Lipid-anchor</topology>
    </subcellularLocation>
    <subcellularLocation>
        <location evidence="2">Cell projection</location>
        <location evidence="2">Ruffle</location>
    </subcellularLocation>
    <subcellularLocation>
        <location evidence="5">Cleavage furrow</location>
    </subcellularLocation>
    <subcellularLocation>
        <location evidence="15">Early endosome membrane</location>
        <topology evidence="15">Lipid-anchor</topology>
    </subcellularLocation>
    <subcellularLocation>
        <location evidence="14">Golgi apparatus</location>
        <location evidence="14">trans-Golgi network membrane</location>
        <topology evidence="14">Lipid-anchor</topology>
    </subcellularLocation>
    <subcellularLocation>
        <location evidence="3">Midbody</location>
        <location evidence="3">Midbody ring</location>
    </subcellularLocation>
    <subcellularLocation>
        <location evidence="1">Recycling endosome membrane</location>
        <topology evidence="1">Lipid-anchor</topology>
    </subcellularLocation>
</comment>
<evidence type="ECO:0000256" key="3">
    <source>
        <dbReference type="ARBA" id="ARBA00004476"/>
    </source>
</evidence>
<dbReference type="InterPro" id="IPR041838">
    <property type="entry name" value="Arf6"/>
</dbReference>
<dbReference type="InterPro" id="IPR027417">
    <property type="entry name" value="P-loop_NTPase"/>
</dbReference>
<dbReference type="GO" id="GO:0015031">
    <property type="term" value="P:protein transport"/>
    <property type="evidence" value="ECO:0007669"/>
    <property type="project" value="UniProtKB-KW"/>
</dbReference>
<dbReference type="InterPro" id="IPR012347">
    <property type="entry name" value="Ferritin-like"/>
</dbReference>
<keyword evidence="11" id="KW-0653">Protein transport</keyword>
<dbReference type="InterPro" id="IPR009078">
    <property type="entry name" value="Ferritin-like_SF"/>
</dbReference>
<feature type="binding site" evidence="16">
    <location>
        <begin position="122"/>
        <end position="125"/>
    </location>
    <ligand>
        <name>GTP</name>
        <dbReference type="ChEBI" id="CHEBI:37565"/>
    </ligand>
</feature>
<feature type="binding site" evidence="16">
    <location>
        <position position="66"/>
    </location>
    <ligand>
        <name>GTP</name>
        <dbReference type="ChEBI" id="CHEBI:37565"/>
    </ligand>
</feature>
<keyword evidence="19" id="KW-1185">Reference proteome</keyword>
<keyword evidence="10 16" id="KW-0547">Nucleotide-binding</keyword>
<dbReference type="GO" id="GO:0010975">
    <property type="term" value="P:regulation of neuron projection development"/>
    <property type="evidence" value="ECO:0007669"/>
    <property type="project" value="UniProtKB-ARBA"/>
</dbReference>
<dbReference type="Gene3D" id="3.40.50.300">
    <property type="entry name" value="P-loop containing nucleotide triphosphate hydrolases"/>
    <property type="match status" value="1"/>
</dbReference>
<evidence type="ECO:0000256" key="4">
    <source>
        <dbReference type="ARBA" id="ARBA00004527"/>
    </source>
</evidence>
<keyword evidence="17" id="KW-0479">Metal-binding</keyword>
<comment type="similarity">
    <text evidence="6">Belongs to the small GTPase superfamily. Arf family.</text>
</comment>
<dbReference type="GO" id="GO:0031901">
    <property type="term" value="C:early endosome membrane"/>
    <property type="evidence" value="ECO:0007669"/>
    <property type="project" value="UniProtKB-SubCell"/>
</dbReference>
<dbReference type="PRINTS" id="PR00328">
    <property type="entry name" value="SAR1GTPBP"/>
</dbReference>
<dbReference type="SUPFAM" id="SSF52540">
    <property type="entry name" value="P-loop containing nucleoside triphosphate hydrolases"/>
    <property type="match status" value="1"/>
</dbReference>
<dbReference type="EMBL" id="JAKZEL010000009">
    <property type="protein sequence ID" value="KAI4540445.1"/>
    <property type="molecule type" value="Genomic_DNA"/>
</dbReference>
<dbReference type="SMART" id="SM00178">
    <property type="entry name" value="SAR"/>
    <property type="match status" value="1"/>
</dbReference>
<evidence type="ECO:0000313" key="18">
    <source>
        <dbReference type="EMBL" id="KAI4540445.1"/>
    </source>
</evidence>
<evidence type="ECO:0000256" key="8">
    <source>
        <dbReference type="ARBA" id="ARBA00022448"/>
    </source>
</evidence>
<evidence type="ECO:0000256" key="15">
    <source>
        <dbReference type="ARBA" id="ARBA00043949"/>
    </source>
</evidence>
<gene>
    <name evidence="18" type="ORF">MG293_009486</name>
</gene>
<sequence>MGKVLSKIFGNKEMRILMLGLDAAGKTTILYKLKLGQSVTTIPTVGFNVETVTYKNVKFNVWDVGGQDKIRPLWRHYYTGTQGLIFVVDCADRDRIDEARQELHRIINDREMRDAIILIFANKQDLPDAMKPHEIQEKLGLTRIRDRNWARQHLPVLVRALHHTSGLGTERLSKSEALTHETENFNARKKLETYIEEQTCVVKNIVLGRLVNEEGVISHFKGSEDSAKVGNQESVSEISLVGVERAALPATDSYKRNSERARVEGDHGVSSAKGNWCFPDAFIMSSLAFRHFLGLCFLCGNIYGCTPAPSGNMKKFTFGCPYAKGLQEHNFQRQQVHCLEEREEKEKPSGTFNNNNCGDVILEGLGHFFCKLDEEKSEVPEHLLKMLNQHSGCTVFQDMQDGIPQDEWG</sequence>
<dbReference type="Pfam" id="PF00025">
    <property type="entry name" value="Arf"/>
    <property type="match status" value="1"/>
</dbReference>
<evidence type="ECO:0000313" key="19">
    <source>
        <dbReference type="Proteomes" id="UP001214576"/>
    </source>
</evidence>
<protein>
    <recommendedName>
        <fullName evidence="7">ADP-ribosylation factor 6</fullName>
    </recommendedName>
</protein>
<organism evidence="18 19">
    <name type="scientific">Ovis ammon polii</name>
    <dbReference type="NCBI Taxonomy" id="230172"/>
    <lineage>
        <taxon>Eukaryota</taxon>
        <taxon>Metazoa</taxon>
        <taxon>Chordata</taxon>
        <taxon>Craniata</taxon>
        <taxon>Vertebrata</taxon>
        <taxon>Euteleostomi</taxon>
        <taxon>Mammalia</taxon>
        <taxon>Eutheria</taxon>
        <taxon>Laurasiatheria</taxon>
        <taxon>Artiodactyla</taxon>
        <taxon>Ruminantia</taxon>
        <taxon>Pecora</taxon>
        <taxon>Bovidae</taxon>
        <taxon>Caprinae</taxon>
        <taxon>Ovis</taxon>
    </lineage>
</organism>
<evidence type="ECO:0000256" key="1">
    <source>
        <dbReference type="ARBA" id="ARBA00004139"/>
    </source>
</evidence>
<dbReference type="GO" id="GO:0055038">
    <property type="term" value="C:recycling endosome membrane"/>
    <property type="evidence" value="ECO:0007669"/>
    <property type="project" value="UniProtKB-SubCell"/>
</dbReference>
<evidence type="ECO:0000256" key="2">
    <source>
        <dbReference type="ARBA" id="ARBA00004466"/>
    </source>
</evidence>
<dbReference type="PANTHER" id="PTHR11711">
    <property type="entry name" value="ADP RIBOSYLATION FACTOR-RELATED"/>
    <property type="match status" value="1"/>
</dbReference>
<comment type="caution">
    <text evidence="18">The sequence shown here is derived from an EMBL/GenBank/DDBJ whole genome shotgun (WGS) entry which is preliminary data.</text>
</comment>
<dbReference type="Proteomes" id="UP001214576">
    <property type="component" value="Unassembled WGS sequence"/>
</dbReference>
<dbReference type="AlphaFoldDB" id="A0AAD4Y7A3"/>
<name>A0AAD4Y7A3_OVIAM</name>
<dbReference type="GO" id="GO:0090543">
    <property type="term" value="C:Flemming body"/>
    <property type="evidence" value="ECO:0007669"/>
    <property type="project" value="UniProtKB-SubCell"/>
</dbReference>
<feature type="binding site" evidence="16">
    <location>
        <begin position="20"/>
        <end position="27"/>
    </location>
    <ligand>
        <name>GTP</name>
        <dbReference type="ChEBI" id="CHEBI:37565"/>
    </ligand>
</feature>
<dbReference type="GO" id="GO:0031527">
    <property type="term" value="C:filopodium membrane"/>
    <property type="evidence" value="ECO:0007669"/>
    <property type="project" value="UniProtKB-SubCell"/>
</dbReference>
<evidence type="ECO:0000256" key="7">
    <source>
        <dbReference type="ARBA" id="ARBA00017741"/>
    </source>
</evidence>
<dbReference type="SUPFAM" id="SSF47240">
    <property type="entry name" value="Ferritin-like"/>
    <property type="match status" value="1"/>
</dbReference>
<dbReference type="SMART" id="SM00175">
    <property type="entry name" value="RAB"/>
    <property type="match status" value="1"/>
</dbReference>
<evidence type="ECO:0000256" key="9">
    <source>
        <dbReference type="ARBA" id="ARBA00022707"/>
    </source>
</evidence>
<keyword evidence="8" id="KW-0813">Transport</keyword>
<dbReference type="GO" id="GO:0032154">
    <property type="term" value="C:cleavage furrow"/>
    <property type="evidence" value="ECO:0007669"/>
    <property type="project" value="UniProtKB-SubCell"/>
</dbReference>
<dbReference type="PROSITE" id="PS51419">
    <property type="entry name" value="RAB"/>
    <property type="match status" value="1"/>
</dbReference>
<keyword evidence="17" id="KW-0460">Magnesium</keyword>
<dbReference type="InterPro" id="IPR006689">
    <property type="entry name" value="Small_GTPase_ARF/SAR"/>
</dbReference>
<dbReference type="GO" id="GO:0001726">
    <property type="term" value="C:ruffle"/>
    <property type="evidence" value="ECO:0007669"/>
    <property type="project" value="UniProtKB-SubCell"/>
</dbReference>
<evidence type="ECO:0000256" key="12">
    <source>
        <dbReference type="ARBA" id="ARBA00023134"/>
    </source>
</evidence>
<dbReference type="PROSITE" id="PS51417">
    <property type="entry name" value="ARF"/>
    <property type="match status" value="1"/>
</dbReference>
<dbReference type="FunFam" id="3.40.50.300:FF:000286">
    <property type="entry name" value="ADP-ribosylation factor 6"/>
    <property type="match status" value="1"/>
</dbReference>
<dbReference type="Gene3D" id="1.20.1260.10">
    <property type="match status" value="1"/>
</dbReference>
<dbReference type="InterPro" id="IPR005225">
    <property type="entry name" value="Small_GTP-bd"/>
</dbReference>
<dbReference type="CDD" id="cd04149">
    <property type="entry name" value="Arf6"/>
    <property type="match status" value="1"/>
</dbReference>
<dbReference type="NCBIfam" id="TIGR00231">
    <property type="entry name" value="small_GTP"/>
    <property type="match status" value="1"/>
</dbReference>
<dbReference type="InterPro" id="IPR024156">
    <property type="entry name" value="Small_GTPase_ARF"/>
</dbReference>
<feature type="binding site" evidence="17">
    <location>
        <position position="44"/>
    </location>
    <ligand>
        <name>Mg(2+)</name>
        <dbReference type="ChEBI" id="CHEBI:18420"/>
    </ligand>
</feature>
<evidence type="ECO:0000256" key="17">
    <source>
        <dbReference type="PIRSR" id="PIRSR606689-2"/>
    </source>
</evidence>
<keyword evidence="12 16" id="KW-0342">GTP-binding</keyword>
<evidence type="ECO:0000256" key="6">
    <source>
        <dbReference type="ARBA" id="ARBA00010290"/>
    </source>
</evidence>
<evidence type="ECO:0000256" key="5">
    <source>
        <dbReference type="ARBA" id="ARBA00004626"/>
    </source>
</evidence>
<evidence type="ECO:0000256" key="16">
    <source>
        <dbReference type="PIRSR" id="PIRSR606689-1"/>
    </source>
</evidence>
<dbReference type="GO" id="GO:0046872">
    <property type="term" value="F:metal ion binding"/>
    <property type="evidence" value="ECO:0007669"/>
    <property type="project" value="UniProtKB-KW"/>
</dbReference>
<proteinExistence type="inferred from homology"/>
<dbReference type="GO" id="GO:0005525">
    <property type="term" value="F:GTP binding"/>
    <property type="evidence" value="ECO:0007669"/>
    <property type="project" value="UniProtKB-KW"/>
</dbReference>
<dbReference type="GO" id="GO:0003924">
    <property type="term" value="F:GTPase activity"/>
    <property type="evidence" value="ECO:0007669"/>
    <property type="project" value="InterPro"/>
</dbReference>
<accession>A0AAD4Y7A3</accession>
<reference evidence="18" key="1">
    <citation type="submission" date="2022-03" db="EMBL/GenBank/DDBJ databases">
        <title>Genomic analyses of argali, domestic sheep and their hybrids provide insights into chromosomal evolution, heterosis and genetic basis of agronomic traits.</title>
        <authorList>
            <person name="Li M."/>
        </authorList>
    </citation>
    <scope>NUCLEOTIDE SEQUENCE</scope>
    <source>
        <strain evidence="18">CAU-MHL-2022a</strain>
        <tissue evidence="18">Skin</tissue>
    </source>
</reference>
<evidence type="ECO:0000256" key="10">
    <source>
        <dbReference type="ARBA" id="ARBA00022741"/>
    </source>
</evidence>
<dbReference type="SMART" id="SM00177">
    <property type="entry name" value="ARF"/>
    <property type="match status" value="1"/>
</dbReference>
<evidence type="ECO:0000256" key="14">
    <source>
        <dbReference type="ARBA" id="ARBA00037864"/>
    </source>
</evidence>
<evidence type="ECO:0000256" key="13">
    <source>
        <dbReference type="ARBA" id="ARBA00023288"/>
    </source>
</evidence>
<keyword evidence="13" id="KW-0449">Lipoprotein</keyword>